<feature type="transmembrane region" description="Helical" evidence="8">
    <location>
        <begin position="173"/>
        <end position="193"/>
    </location>
</feature>
<dbReference type="CDD" id="cd07346">
    <property type="entry name" value="ABC_6TM_exporters"/>
    <property type="match status" value="1"/>
</dbReference>
<dbReference type="InterPro" id="IPR027417">
    <property type="entry name" value="P-loop_NTPase"/>
</dbReference>
<dbReference type="InterPro" id="IPR003439">
    <property type="entry name" value="ABC_transporter-like_ATP-bd"/>
</dbReference>
<evidence type="ECO:0000313" key="12">
    <source>
        <dbReference type="Proteomes" id="UP000270673"/>
    </source>
</evidence>
<comment type="subcellular location">
    <subcellularLocation>
        <location evidence="1">Cell membrane</location>
        <topology evidence="1">Multi-pass membrane protein</topology>
    </subcellularLocation>
</comment>
<dbReference type="GO" id="GO:0140359">
    <property type="term" value="F:ABC-type transporter activity"/>
    <property type="evidence" value="ECO:0007669"/>
    <property type="project" value="InterPro"/>
</dbReference>
<dbReference type="InterPro" id="IPR003593">
    <property type="entry name" value="AAA+_ATPase"/>
</dbReference>
<dbReference type="GO" id="GO:0034040">
    <property type="term" value="F:ATPase-coupled lipid transmembrane transporter activity"/>
    <property type="evidence" value="ECO:0007669"/>
    <property type="project" value="TreeGrafter"/>
</dbReference>
<evidence type="ECO:0000259" key="9">
    <source>
        <dbReference type="PROSITE" id="PS50893"/>
    </source>
</evidence>
<accession>A0A3Q9IKU5</accession>
<dbReference type="PANTHER" id="PTHR24221">
    <property type="entry name" value="ATP-BINDING CASSETTE SUB-FAMILY B"/>
    <property type="match status" value="1"/>
</dbReference>
<evidence type="ECO:0000256" key="8">
    <source>
        <dbReference type="SAM" id="Phobius"/>
    </source>
</evidence>
<dbReference type="Proteomes" id="UP000270673">
    <property type="component" value="Chromosome"/>
</dbReference>
<feature type="domain" description="ABC transporter" evidence="9">
    <location>
        <begin position="352"/>
        <end position="585"/>
    </location>
</feature>
<name>A0A3Q9IKU5_9BACT</name>
<evidence type="ECO:0000256" key="5">
    <source>
        <dbReference type="ARBA" id="ARBA00022840"/>
    </source>
</evidence>
<evidence type="ECO:0000259" key="10">
    <source>
        <dbReference type="PROSITE" id="PS50929"/>
    </source>
</evidence>
<dbReference type="Gene3D" id="3.40.50.300">
    <property type="entry name" value="P-loop containing nucleotide triphosphate hydrolases"/>
    <property type="match status" value="1"/>
</dbReference>
<evidence type="ECO:0000256" key="6">
    <source>
        <dbReference type="ARBA" id="ARBA00022989"/>
    </source>
</evidence>
<dbReference type="Pfam" id="PF00664">
    <property type="entry name" value="ABC_membrane"/>
    <property type="match status" value="1"/>
</dbReference>
<dbReference type="GO" id="GO:0016887">
    <property type="term" value="F:ATP hydrolysis activity"/>
    <property type="evidence" value="ECO:0007669"/>
    <property type="project" value="InterPro"/>
</dbReference>
<dbReference type="InterPro" id="IPR011527">
    <property type="entry name" value="ABC1_TM_dom"/>
</dbReference>
<sequence>MNKKTSKKTKQGLSRLLEIAGTKRWWLIGSVVLAIGSTVAQFVPYVTIMNILNELAAHAAHPEDISRELVKHWGIICLIAFGCYGMLMFISLMFSHIAAFNILYELRVALTWKMAKLPLGFFTKRTTGDLKKIIGEDVERVELFVAHHIPDLTSAIVFPLLIIGWLFTIDWRLSLIMLAVMLIAIVFQFSTTWSKKATEDTKSYMTIMGKLNASIIEYVRGMQVVKIFNHSSIALENLKKQIFGFRDFSNAITTNYAVTYLGFYNMLSATLLFIIPAAIYFLLKAPSYSNYISTVLIFLILGGGIFFPMHKLLWMTNMLRQNTIGVDLIDKILQKEEITDPDEPQTPRDASIEFANVSFAYDKIQVLNNVSFTVPPGTVTALVGVSGAGKSTIAMLTARFWDIEDGEIRIGGSNIKQIRTEDLMNIVSFVFQDNMLFFDTIEENIRMGNKTATKDNVIAAAKAAQCHDFIMQLEKGYDTLVGEGGTYLSGGEAQRVALARAILKDAPIILLDEATAYADPENEGKILDSFSQLIKGKTVMVIAHRLSTIRNAEQILVIDKGTVAELGKHDELIALGGLYKNMWDIYSRSREWKLNR</sequence>
<keyword evidence="5 11" id="KW-0067">ATP-binding</keyword>
<evidence type="ECO:0000256" key="1">
    <source>
        <dbReference type="ARBA" id="ARBA00004651"/>
    </source>
</evidence>
<dbReference type="InterPro" id="IPR036640">
    <property type="entry name" value="ABC1_TM_sf"/>
</dbReference>
<feature type="transmembrane region" description="Helical" evidence="8">
    <location>
        <begin position="263"/>
        <end position="282"/>
    </location>
</feature>
<dbReference type="EMBL" id="CP032819">
    <property type="protein sequence ID" value="AZS28115.1"/>
    <property type="molecule type" value="Genomic_DNA"/>
</dbReference>
<dbReference type="FunFam" id="3.40.50.300:FF:000287">
    <property type="entry name" value="Multidrug ABC transporter ATP-binding protein"/>
    <property type="match status" value="1"/>
</dbReference>
<dbReference type="GO" id="GO:0005524">
    <property type="term" value="F:ATP binding"/>
    <property type="evidence" value="ECO:0007669"/>
    <property type="project" value="UniProtKB-KW"/>
</dbReference>
<dbReference type="RefSeq" id="WP_106624264.1">
    <property type="nucleotide sequence ID" value="NZ_CP032819.1"/>
</dbReference>
<feature type="transmembrane region" description="Helical" evidence="8">
    <location>
        <begin position="25"/>
        <end position="52"/>
    </location>
</feature>
<keyword evidence="6 8" id="KW-1133">Transmembrane helix</keyword>
<dbReference type="OrthoDB" id="9762778at2"/>
<evidence type="ECO:0000256" key="7">
    <source>
        <dbReference type="ARBA" id="ARBA00023136"/>
    </source>
</evidence>
<keyword evidence="12" id="KW-1185">Reference proteome</keyword>
<dbReference type="PROSITE" id="PS00211">
    <property type="entry name" value="ABC_TRANSPORTER_1"/>
    <property type="match status" value="1"/>
</dbReference>
<evidence type="ECO:0000256" key="4">
    <source>
        <dbReference type="ARBA" id="ARBA00022741"/>
    </source>
</evidence>
<dbReference type="SMART" id="SM00382">
    <property type="entry name" value="AAA"/>
    <property type="match status" value="1"/>
</dbReference>
<dbReference type="InterPro" id="IPR039421">
    <property type="entry name" value="Type_1_exporter"/>
</dbReference>
<feature type="transmembrane region" description="Helical" evidence="8">
    <location>
        <begin position="72"/>
        <end position="104"/>
    </location>
</feature>
<evidence type="ECO:0000256" key="3">
    <source>
        <dbReference type="ARBA" id="ARBA00022692"/>
    </source>
</evidence>
<feature type="domain" description="ABC transmembrane type-1" evidence="10">
    <location>
        <begin position="28"/>
        <end position="321"/>
    </location>
</feature>
<gene>
    <name evidence="11" type="ORF">D8S85_00160</name>
</gene>
<feature type="transmembrane region" description="Helical" evidence="8">
    <location>
        <begin position="288"/>
        <end position="309"/>
    </location>
</feature>
<evidence type="ECO:0000313" key="11">
    <source>
        <dbReference type="EMBL" id="AZS28115.1"/>
    </source>
</evidence>
<dbReference type="SUPFAM" id="SSF90123">
    <property type="entry name" value="ABC transporter transmembrane region"/>
    <property type="match status" value="1"/>
</dbReference>
<keyword evidence="7 8" id="KW-0472">Membrane</keyword>
<dbReference type="AlphaFoldDB" id="A0A3Q9IKU5"/>
<dbReference type="KEGG" id="buy:D8S85_00160"/>
<dbReference type="GO" id="GO:0005886">
    <property type="term" value="C:plasma membrane"/>
    <property type="evidence" value="ECO:0007669"/>
    <property type="project" value="UniProtKB-SubCell"/>
</dbReference>
<dbReference type="InterPro" id="IPR017871">
    <property type="entry name" value="ABC_transporter-like_CS"/>
</dbReference>
<reference evidence="11 12" key="1">
    <citation type="submission" date="2018-10" db="EMBL/GenBank/DDBJ databases">
        <title>Butyricimonas faecalis sp. nov., isolated from human faeces and emended description of the genus Butyricimonas.</title>
        <authorList>
            <person name="Le Roy T."/>
            <person name="Van der Smissen P."/>
            <person name="Paquot A."/>
            <person name="Delzenne N."/>
            <person name="Muccioli G."/>
            <person name="Collet J.-F."/>
            <person name="Cani P.D."/>
        </authorList>
    </citation>
    <scope>NUCLEOTIDE SEQUENCE [LARGE SCALE GENOMIC DNA]</scope>
    <source>
        <strain evidence="11 12">H184</strain>
    </source>
</reference>
<dbReference type="PROSITE" id="PS50929">
    <property type="entry name" value="ABC_TM1F"/>
    <property type="match status" value="1"/>
</dbReference>
<protein>
    <submittedName>
        <fullName evidence="11">ABC transporter ATP-binding protein</fullName>
    </submittedName>
</protein>
<keyword evidence="3 8" id="KW-0812">Transmembrane</keyword>
<dbReference type="Gene3D" id="1.20.1560.10">
    <property type="entry name" value="ABC transporter type 1, transmembrane domain"/>
    <property type="match status" value="1"/>
</dbReference>
<organism evidence="11 12">
    <name type="scientific">Butyricimonas faecalis</name>
    <dbReference type="NCBI Taxonomy" id="2093856"/>
    <lineage>
        <taxon>Bacteria</taxon>
        <taxon>Pseudomonadati</taxon>
        <taxon>Bacteroidota</taxon>
        <taxon>Bacteroidia</taxon>
        <taxon>Bacteroidales</taxon>
        <taxon>Odoribacteraceae</taxon>
        <taxon>Butyricimonas</taxon>
    </lineage>
</organism>
<evidence type="ECO:0000256" key="2">
    <source>
        <dbReference type="ARBA" id="ARBA00022448"/>
    </source>
</evidence>
<proteinExistence type="predicted"/>
<dbReference type="Pfam" id="PF00005">
    <property type="entry name" value="ABC_tran"/>
    <property type="match status" value="1"/>
</dbReference>
<dbReference type="PROSITE" id="PS50893">
    <property type="entry name" value="ABC_TRANSPORTER_2"/>
    <property type="match status" value="1"/>
</dbReference>
<dbReference type="SUPFAM" id="SSF52540">
    <property type="entry name" value="P-loop containing nucleoside triphosphate hydrolases"/>
    <property type="match status" value="1"/>
</dbReference>
<dbReference type="PANTHER" id="PTHR24221:SF397">
    <property type="entry name" value="ABC TRANSPORTER, ATP-BINDING TRANSMEMBRANE PROTEIN"/>
    <property type="match status" value="1"/>
</dbReference>
<feature type="transmembrane region" description="Helical" evidence="8">
    <location>
        <begin position="149"/>
        <end position="167"/>
    </location>
</feature>
<keyword evidence="2" id="KW-0813">Transport</keyword>
<keyword evidence="4" id="KW-0547">Nucleotide-binding</keyword>